<dbReference type="SMART" id="SM00450">
    <property type="entry name" value="RHOD"/>
    <property type="match status" value="1"/>
</dbReference>
<dbReference type="Pfam" id="PF00581">
    <property type="entry name" value="Rhodanese"/>
    <property type="match status" value="1"/>
</dbReference>
<feature type="coiled-coil region" evidence="4">
    <location>
        <begin position="82"/>
        <end position="109"/>
    </location>
</feature>
<keyword evidence="8" id="KW-1185">Reference proteome</keyword>
<dbReference type="AlphaFoldDB" id="A0ABD2PFW9"/>
<comment type="catalytic activity">
    <reaction evidence="1">
        <text>Thiol-dependent hydrolysis of ester, thioester, amide, peptide and isopeptide bonds formed by the C-terminal Gly of ubiquitin (a 76-residue protein attached to proteins as an intracellular targeting signal).</text>
        <dbReference type="EC" id="3.4.19.12"/>
    </reaction>
</comment>
<evidence type="ECO:0000259" key="5">
    <source>
        <dbReference type="PROSITE" id="PS50206"/>
    </source>
</evidence>
<comment type="caution">
    <text evidence="7">The sequence shown here is derived from an EMBL/GenBank/DDBJ whole genome shotgun (WGS) entry which is preliminary data.</text>
</comment>
<evidence type="ECO:0000313" key="7">
    <source>
        <dbReference type="EMBL" id="KAL3289814.1"/>
    </source>
</evidence>
<evidence type="ECO:0000256" key="3">
    <source>
        <dbReference type="ARBA" id="ARBA00012759"/>
    </source>
</evidence>
<dbReference type="PROSITE" id="PS00973">
    <property type="entry name" value="USP_2"/>
    <property type="match status" value="1"/>
</dbReference>
<dbReference type="InterPro" id="IPR050185">
    <property type="entry name" value="Ub_carboxyl-term_hydrolase"/>
</dbReference>
<gene>
    <name evidence="7" type="ORF">HHI36_023205</name>
</gene>
<dbReference type="SUPFAM" id="SSF52821">
    <property type="entry name" value="Rhodanese/Cell cycle control phosphatase"/>
    <property type="match status" value="1"/>
</dbReference>
<keyword evidence="4" id="KW-0175">Coiled coil</keyword>
<comment type="similarity">
    <text evidence="2">Belongs to the peptidase C19 family.</text>
</comment>
<evidence type="ECO:0000313" key="8">
    <source>
        <dbReference type="Proteomes" id="UP001516400"/>
    </source>
</evidence>
<dbReference type="InterPro" id="IPR001394">
    <property type="entry name" value="Peptidase_C19_UCH"/>
</dbReference>
<accession>A0ABD2PFW9</accession>
<feature type="coiled-coil region" evidence="4">
    <location>
        <begin position="323"/>
        <end position="421"/>
    </location>
</feature>
<dbReference type="InterPro" id="IPR036873">
    <property type="entry name" value="Rhodanese-like_dom_sf"/>
</dbReference>
<dbReference type="InterPro" id="IPR038765">
    <property type="entry name" value="Papain-like_cys_pep_sf"/>
</dbReference>
<dbReference type="SUPFAM" id="SSF140856">
    <property type="entry name" value="USP8 N-terminal domain-like"/>
    <property type="match status" value="1"/>
</dbReference>
<dbReference type="Gene3D" id="1.20.58.80">
    <property type="entry name" value="Phosphotransferase system, lactose/cellobiose-type IIA subunit"/>
    <property type="match status" value="1"/>
</dbReference>
<feature type="domain" description="USP" evidence="6">
    <location>
        <begin position="507"/>
        <end position="812"/>
    </location>
</feature>
<evidence type="ECO:0000256" key="1">
    <source>
        <dbReference type="ARBA" id="ARBA00000707"/>
    </source>
</evidence>
<dbReference type="PANTHER" id="PTHR21646">
    <property type="entry name" value="UBIQUITIN CARBOXYL-TERMINAL HYDROLASE"/>
    <property type="match status" value="1"/>
</dbReference>
<feature type="domain" description="Rhodanese" evidence="5">
    <location>
        <begin position="151"/>
        <end position="270"/>
    </location>
</feature>
<organism evidence="7 8">
    <name type="scientific">Cryptolaemus montrouzieri</name>
    <dbReference type="NCBI Taxonomy" id="559131"/>
    <lineage>
        <taxon>Eukaryota</taxon>
        <taxon>Metazoa</taxon>
        <taxon>Ecdysozoa</taxon>
        <taxon>Arthropoda</taxon>
        <taxon>Hexapoda</taxon>
        <taxon>Insecta</taxon>
        <taxon>Pterygota</taxon>
        <taxon>Neoptera</taxon>
        <taxon>Endopterygota</taxon>
        <taxon>Coleoptera</taxon>
        <taxon>Polyphaga</taxon>
        <taxon>Cucujiformia</taxon>
        <taxon>Coccinelloidea</taxon>
        <taxon>Coccinellidae</taxon>
        <taxon>Scymninae</taxon>
        <taxon>Scymnini</taxon>
        <taxon>Cryptolaemus</taxon>
    </lineage>
</organism>
<proteinExistence type="inferred from homology"/>
<dbReference type="SUPFAM" id="SSF54001">
    <property type="entry name" value="Cysteine proteinases"/>
    <property type="match status" value="1"/>
</dbReference>
<dbReference type="PANTHER" id="PTHR21646:SF46">
    <property type="entry name" value="UBIQUITIN CARBOXYL-TERMINAL HYDROLASE"/>
    <property type="match status" value="1"/>
</dbReference>
<evidence type="ECO:0000256" key="4">
    <source>
        <dbReference type="SAM" id="Coils"/>
    </source>
</evidence>
<dbReference type="EC" id="3.4.19.12" evidence="3"/>
<dbReference type="Gene3D" id="3.40.250.10">
    <property type="entry name" value="Rhodanese-like domain"/>
    <property type="match status" value="1"/>
</dbReference>
<dbReference type="Pfam" id="PF00443">
    <property type="entry name" value="UCH"/>
    <property type="match status" value="1"/>
</dbReference>
<dbReference type="Proteomes" id="UP001516400">
    <property type="component" value="Unassembled WGS sequence"/>
</dbReference>
<evidence type="ECO:0000259" key="6">
    <source>
        <dbReference type="PROSITE" id="PS50235"/>
    </source>
</evidence>
<dbReference type="InterPro" id="IPR018200">
    <property type="entry name" value="USP_CS"/>
</dbReference>
<dbReference type="InterPro" id="IPR028889">
    <property type="entry name" value="USP"/>
</dbReference>
<dbReference type="PROSITE" id="PS50206">
    <property type="entry name" value="RHODANESE_3"/>
    <property type="match status" value="1"/>
</dbReference>
<sequence>MTVRYTELHLANSIEGLNAVARRVRNVSKNMKFDRMCRDLEVLYKNGQDNLIDQEMAYVYLLRFLIAYKRYSALENDKNFMEIRFRNQLQKTEKQMEQLTKDLTRRYSEVKVIGKDYGKPQKEITAIPSSKKKFPDDHISCDELYSALNDPNNNILLVDARPEADFKQSRMKIGKVINVPEDIIESGLSAHRIGEALPSEYQPIWNVRDTFDIIVLLDWRSTYDNMMATKLEKLLSSLVDWDTNKTYSQKAVILNGGYLEWGQKYPSLCINPIVVINKTYNDLDELLNLDDIQYPSEENKIPIITFKETTSEELEPPEDLETREELIRKNKELSMQSEIVLNELIAQEAKWRELQNEKDLEQRKELEKKMANLDEKLDILTNEKKKTQEQFEFYARFDPQKENLEANQIKEIADIDESENQKILIRRTMAEERLDALAKARALKPKGPGDSNVFITPSPSADSGLPFREGKVEKPVINRSNKPSSILQRSRFFDGSITFNPDGGGLIGLKNIRNTCYMNTVVQCMRNVPKLAALFCTGSYSKYVRRKPDAIIMETAFLFRSLWSNVHKFFNPVGFYEKVCSIEPNYRMGNHEDCMEFFLFLLNNLSEDCAYDIQKPDVMSPAQQAWFNQLGGKTSIFTELFYHQLRITQVCHNCKKTTYKFEIESTFMLPVPEHDFRVEDLMKNYLQDYIIDDYCCSKCKKPVTNSKSVCVAPNILVIVLKRYKQVIRNNNVSVSKIDSRVSFSTNSFHFGGKTYKLNAIAMHSGSMTSGHYTAACLTNFKWYEFNDDVVRPINVDDDMVRSKACAFFYSKE</sequence>
<dbReference type="CDD" id="cd02257">
    <property type="entry name" value="Peptidase_C19"/>
    <property type="match status" value="1"/>
</dbReference>
<dbReference type="EMBL" id="JABFTP020000186">
    <property type="protein sequence ID" value="KAL3289814.1"/>
    <property type="molecule type" value="Genomic_DNA"/>
</dbReference>
<dbReference type="Gene3D" id="3.90.70.10">
    <property type="entry name" value="Cysteine proteinases"/>
    <property type="match status" value="1"/>
</dbReference>
<dbReference type="GO" id="GO:0004843">
    <property type="term" value="F:cysteine-type deubiquitinase activity"/>
    <property type="evidence" value="ECO:0007669"/>
    <property type="project" value="UniProtKB-EC"/>
</dbReference>
<name>A0ABD2PFW9_9CUCU</name>
<dbReference type="InterPro" id="IPR001763">
    <property type="entry name" value="Rhodanese-like_dom"/>
</dbReference>
<dbReference type="PROSITE" id="PS50235">
    <property type="entry name" value="USP_3"/>
    <property type="match status" value="1"/>
</dbReference>
<protein>
    <recommendedName>
        <fullName evidence="3">ubiquitinyl hydrolase 1</fullName>
        <ecNumber evidence="3">3.4.19.12</ecNumber>
    </recommendedName>
</protein>
<reference evidence="7 8" key="1">
    <citation type="journal article" date="2021" name="BMC Biol.">
        <title>Horizontally acquired antibacterial genes associated with adaptive radiation of ladybird beetles.</title>
        <authorList>
            <person name="Li H.S."/>
            <person name="Tang X.F."/>
            <person name="Huang Y.H."/>
            <person name="Xu Z.Y."/>
            <person name="Chen M.L."/>
            <person name="Du X.Y."/>
            <person name="Qiu B.Y."/>
            <person name="Chen P.T."/>
            <person name="Zhang W."/>
            <person name="Slipinski A."/>
            <person name="Escalona H.E."/>
            <person name="Waterhouse R.M."/>
            <person name="Zwick A."/>
            <person name="Pang H."/>
        </authorList>
    </citation>
    <scope>NUCLEOTIDE SEQUENCE [LARGE SCALE GENOMIC DNA]</scope>
    <source>
        <strain evidence="7">SYSU2018</strain>
    </source>
</reference>
<evidence type="ECO:0000256" key="2">
    <source>
        <dbReference type="ARBA" id="ARBA00009085"/>
    </source>
</evidence>